<keyword evidence="2 4" id="KW-0560">Oxidoreductase</keyword>
<dbReference type="EMBL" id="DVFZ01000086">
    <property type="protein sequence ID" value="HIQ83160.1"/>
    <property type="molecule type" value="Genomic_DNA"/>
</dbReference>
<dbReference type="InterPro" id="IPR029510">
    <property type="entry name" value="Ald_DH_CS_GLU"/>
</dbReference>
<evidence type="ECO:0000256" key="7">
    <source>
        <dbReference type="RuleBase" id="RU003345"/>
    </source>
</evidence>
<dbReference type="FunFam" id="3.40.309.10:FF:000003">
    <property type="entry name" value="Aldehyde dehydrogenase"/>
    <property type="match status" value="1"/>
</dbReference>
<evidence type="ECO:0000256" key="6">
    <source>
        <dbReference type="PROSITE-ProRule" id="PRU10007"/>
    </source>
</evidence>
<dbReference type="CDD" id="cd07136">
    <property type="entry name" value="ALDH_YwdH-P39616"/>
    <property type="match status" value="1"/>
</dbReference>
<evidence type="ECO:0000256" key="1">
    <source>
        <dbReference type="ARBA" id="ARBA00009986"/>
    </source>
</evidence>
<keyword evidence="3" id="KW-0520">NAD</keyword>
<comment type="caution">
    <text evidence="9">The sequence shown here is derived from an EMBL/GenBank/DDBJ whole genome shotgun (WGS) entry which is preliminary data.</text>
</comment>
<accession>A0A9D0ZMB9</accession>
<feature type="domain" description="Aldehyde dehydrogenase" evidence="8">
    <location>
        <begin position="5"/>
        <end position="424"/>
    </location>
</feature>
<dbReference type="PANTHER" id="PTHR43570">
    <property type="entry name" value="ALDEHYDE DEHYDROGENASE"/>
    <property type="match status" value="1"/>
</dbReference>
<evidence type="ECO:0000313" key="9">
    <source>
        <dbReference type="EMBL" id="HIQ83160.1"/>
    </source>
</evidence>
<dbReference type="Proteomes" id="UP000824260">
    <property type="component" value="Unassembled WGS sequence"/>
</dbReference>
<dbReference type="AlphaFoldDB" id="A0A9D0ZMB9"/>
<protein>
    <recommendedName>
        <fullName evidence="4">Aldehyde dehydrogenase</fullName>
    </recommendedName>
</protein>
<evidence type="ECO:0000256" key="3">
    <source>
        <dbReference type="ARBA" id="ARBA00023027"/>
    </source>
</evidence>
<reference evidence="9" key="2">
    <citation type="journal article" date="2021" name="PeerJ">
        <title>Extensive microbial diversity within the chicken gut microbiome revealed by metagenomics and culture.</title>
        <authorList>
            <person name="Gilroy R."/>
            <person name="Ravi A."/>
            <person name="Getino M."/>
            <person name="Pursley I."/>
            <person name="Horton D.L."/>
            <person name="Alikhan N.F."/>
            <person name="Baker D."/>
            <person name="Gharbi K."/>
            <person name="Hall N."/>
            <person name="Watson M."/>
            <person name="Adriaenssens E.M."/>
            <person name="Foster-Nyarko E."/>
            <person name="Jarju S."/>
            <person name="Secka A."/>
            <person name="Antonio M."/>
            <person name="Oren A."/>
            <person name="Chaudhuri R.R."/>
            <person name="La Ragione R."/>
            <person name="Hildebrand F."/>
            <person name="Pallen M.J."/>
        </authorList>
    </citation>
    <scope>NUCLEOTIDE SEQUENCE</scope>
    <source>
        <strain evidence="9">ChiSjej6B24-2974</strain>
    </source>
</reference>
<sequence>MDFSELVARQRAYFESGATRGADFRLQALEKLRAALIRNEGAIFDALKADLNKAPMESYMCENGLVLEEIRFHQKHLRRWMKKRRVRTPLAQFHARSFIAPEPYGVALILSPWNYPIQLCLSPLVGAISGGNCAVVKPSAYAPQTSAAIARLLGETFPPEYIAVVEGGRAQNSALLEEKFDYIFFTGSVAVGKVVMEAAAKHLTPVTLELGGKSPVIVDETANLKLAACRIAFGKVLNAGQTCVEPDYLLVHKSVKQPFIEAFRAALKEFFPTGDYADMPTIITEKHYRRLRGLLEGQKVILGGGCDDARRFIEPTLLDDVSPDAPIMQEEIFGPILPVLTYASLDEAIAFVRARPRPLAFYIFTASKETEKRLLDTCSFGGGCVNDTIIHLATSHMPFGGVGDSGMGSYHGKKSFDTFTHERSIVKKSTWLDLPMRYHPYGEKKLALIRKFMK</sequence>
<evidence type="ECO:0000256" key="5">
    <source>
        <dbReference type="PIRSR" id="PIRSR036492-1"/>
    </source>
</evidence>
<evidence type="ECO:0000313" key="10">
    <source>
        <dbReference type="Proteomes" id="UP000824260"/>
    </source>
</evidence>
<dbReference type="InterPro" id="IPR012394">
    <property type="entry name" value="Aldehyde_DH_NAD(P)"/>
</dbReference>
<dbReference type="FunFam" id="3.40.605.10:FF:000004">
    <property type="entry name" value="Aldehyde dehydrogenase"/>
    <property type="match status" value="1"/>
</dbReference>
<dbReference type="PANTHER" id="PTHR43570:SF16">
    <property type="entry name" value="ALDEHYDE DEHYDROGENASE TYPE III, ISOFORM Q"/>
    <property type="match status" value="1"/>
</dbReference>
<dbReference type="Gene3D" id="3.40.309.10">
    <property type="entry name" value="Aldehyde Dehydrogenase, Chain A, domain 2"/>
    <property type="match status" value="1"/>
</dbReference>
<reference evidence="9" key="1">
    <citation type="submission" date="2020-10" db="EMBL/GenBank/DDBJ databases">
        <authorList>
            <person name="Gilroy R."/>
        </authorList>
    </citation>
    <scope>NUCLEOTIDE SEQUENCE</scope>
    <source>
        <strain evidence="9">ChiSjej6B24-2974</strain>
    </source>
</reference>
<proteinExistence type="inferred from homology"/>
<evidence type="ECO:0000256" key="2">
    <source>
        <dbReference type="ARBA" id="ARBA00023002"/>
    </source>
</evidence>
<dbReference type="SUPFAM" id="SSF53720">
    <property type="entry name" value="ALDH-like"/>
    <property type="match status" value="1"/>
</dbReference>
<dbReference type="InterPro" id="IPR016161">
    <property type="entry name" value="Ald_DH/histidinol_DH"/>
</dbReference>
<dbReference type="Pfam" id="PF00171">
    <property type="entry name" value="Aldedh"/>
    <property type="match status" value="1"/>
</dbReference>
<evidence type="ECO:0000259" key="8">
    <source>
        <dbReference type="Pfam" id="PF00171"/>
    </source>
</evidence>
<feature type="active site" evidence="5">
    <location>
        <position position="243"/>
    </location>
</feature>
<dbReference type="InterPro" id="IPR015590">
    <property type="entry name" value="Aldehyde_DH_dom"/>
</dbReference>
<dbReference type="Gene3D" id="3.40.605.10">
    <property type="entry name" value="Aldehyde Dehydrogenase, Chain A, domain 1"/>
    <property type="match status" value="1"/>
</dbReference>
<dbReference type="InterPro" id="IPR016163">
    <property type="entry name" value="Ald_DH_C"/>
</dbReference>
<dbReference type="PIRSF" id="PIRSF036492">
    <property type="entry name" value="ALDH"/>
    <property type="match status" value="1"/>
</dbReference>
<comment type="similarity">
    <text evidence="1 4 7">Belongs to the aldehyde dehydrogenase family.</text>
</comment>
<feature type="active site" evidence="5 6">
    <location>
        <position position="209"/>
    </location>
</feature>
<organism evidence="9 10">
    <name type="scientific">Candidatus Pullichristensenella stercorigallinarum</name>
    <dbReference type="NCBI Taxonomy" id="2840909"/>
    <lineage>
        <taxon>Bacteria</taxon>
        <taxon>Bacillati</taxon>
        <taxon>Bacillota</taxon>
        <taxon>Clostridia</taxon>
        <taxon>Candidatus Pullichristensenella</taxon>
    </lineage>
</organism>
<dbReference type="GO" id="GO:0005737">
    <property type="term" value="C:cytoplasm"/>
    <property type="evidence" value="ECO:0007669"/>
    <property type="project" value="TreeGrafter"/>
</dbReference>
<evidence type="ECO:0000256" key="4">
    <source>
        <dbReference type="PIRNR" id="PIRNR036492"/>
    </source>
</evidence>
<dbReference type="InterPro" id="IPR016162">
    <property type="entry name" value="Ald_DH_N"/>
</dbReference>
<dbReference type="PROSITE" id="PS00687">
    <property type="entry name" value="ALDEHYDE_DEHYDR_GLU"/>
    <property type="match status" value="1"/>
</dbReference>
<name>A0A9D0ZMB9_9FIRM</name>
<gene>
    <name evidence="9" type="ORF">IAA52_08655</name>
</gene>
<dbReference type="GO" id="GO:0006081">
    <property type="term" value="P:aldehyde metabolic process"/>
    <property type="evidence" value="ECO:0007669"/>
    <property type="project" value="InterPro"/>
</dbReference>
<dbReference type="GO" id="GO:0004029">
    <property type="term" value="F:aldehyde dehydrogenase (NAD+) activity"/>
    <property type="evidence" value="ECO:0007669"/>
    <property type="project" value="TreeGrafter"/>
</dbReference>